<gene>
    <name evidence="1" type="ORF">F444_11659</name>
</gene>
<name>A0A080ZZQ7_PHYNI</name>
<evidence type="ECO:0000313" key="1">
    <source>
        <dbReference type="EMBL" id="ETO72118.1"/>
    </source>
</evidence>
<accession>A0A080ZZQ7</accession>
<organism evidence="1 2">
    <name type="scientific">Phytophthora nicotianae P1976</name>
    <dbReference type="NCBI Taxonomy" id="1317066"/>
    <lineage>
        <taxon>Eukaryota</taxon>
        <taxon>Sar</taxon>
        <taxon>Stramenopiles</taxon>
        <taxon>Oomycota</taxon>
        <taxon>Peronosporomycetes</taxon>
        <taxon>Peronosporales</taxon>
        <taxon>Peronosporaceae</taxon>
        <taxon>Phytophthora</taxon>
    </lineage>
</organism>
<evidence type="ECO:0000313" key="2">
    <source>
        <dbReference type="Proteomes" id="UP000028582"/>
    </source>
</evidence>
<sequence length="110" mass="12078">MSAAFYTAFISYKYPARRTLGHPTPGWRRPRSTDALRRTNCYDDQCRSNHYNGHWPVEGTATSTTTPTSVTTAIATTAATTTKVTQTRAMLTATTTSATMTTFIYSPIAT</sequence>
<proteinExistence type="predicted"/>
<comment type="caution">
    <text evidence="1">The sequence shown here is derived from an EMBL/GenBank/DDBJ whole genome shotgun (WGS) entry which is preliminary data.</text>
</comment>
<dbReference type="EMBL" id="ANJA01002087">
    <property type="protein sequence ID" value="ETO72118.1"/>
    <property type="molecule type" value="Genomic_DNA"/>
</dbReference>
<reference evidence="1 2" key="1">
    <citation type="submission" date="2013-11" db="EMBL/GenBank/DDBJ databases">
        <title>The Genome Sequence of Phytophthora parasitica P1976.</title>
        <authorList>
            <consortium name="The Broad Institute Genomics Platform"/>
            <person name="Russ C."/>
            <person name="Tyler B."/>
            <person name="Panabieres F."/>
            <person name="Shan W."/>
            <person name="Tripathy S."/>
            <person name="Grunwald N."/>
            <person name="Machado M."/>
            <person name="Johnson C.S."/>
            <person name="Walker B."/>
            <person name="Young S."/>
            <person name="Zeng Q."/>
            <person name="Gargeya S."/>
            <person name="Fitzgerald M."/>
            <person name="Haas B."/>
            <person name="Abouelleil A."/>
            <person name="Allen A.W."/>
            <person name="Alvarado L."/>
            <person name="Arachchi H.M."/>
            <person name="Berlin A.M."/>
            <person name="Chapman S.B."/>
            <person name="Gainer-Dewar J."/>
            <person name="Goldberg J."/>
            <person name="Griggs A."/>
            <person name="Gujja S."/>
            <person name="Hansen M."/>
            <person name="Howarth C."/>
            <person name="Imamovic A."/>
            <person name="Ireland A."/>
            <person name="Larimer J."/>
            <person name="McCowan C."/>
            <person name="Murphy C."/>
            <person name="Pearson M."/>
            <person name="Poon T.W."/>
            <person name="Priest M."/>
            <person name="Roberts A."/>
            <person name="Saif S."/>
            <person name="Shea T."/>
            <person name="Sisk P."/>
            <person name="Sykes S."/>
            <person name="Wortman J."/>
            <person name="Nusbaum C."/>
            <person name="Birren B."/>
        </authorList>
    </citation>
    <scope>NUCLEOTIDE SEQUENCE [LARGE SCALE GENOMIC DNA]</scope>
    <source>
        <strain evidence="1 2">P1976</strain>
    </source>
</reference>
<protein>
    <submittedName>
        <fullName evidence="1">Uncharacterized protein</fullName>
    </submittedName>
</protein>
<dbReference type="Proteomes" id="UP000028582">
    <property type="component" value="Unassembled WGS sequence"/>
</dbReference>
<dbReference type="AlphaFoldDB" id="A0A080ZZQ7"/>